<protein>
    <submittedName>
        <fullName evidence="1">Uncharacterized protein</fullName>
    </submittedName>
</protein>
<dbReference type="GeneID" id="94434126"/>
<dbReference type="Proteomes" id="UP000221165">
    <property type="component" value="Unassembled WGS sequence"/>
</dbReference>
<name>A0A2C6KFX5_9APIC</name>
<dbReference type="RefSeq" id="XP_067917109.1">
    <property type="nucleotide sequence ID" value="XM_068070915.1"/>
</dbReference>
<dbReference type="AlphaFoldDB" id="A0A2C6KFX5"/>
<feature type="non-terminal residue" evidence="1">
    <location>
        <position position="1"/>
    </location>
</feature>
<keyword evidence="2" id="KW-1185">Reference proteome</keyword>
<gene>
    <name evidence="1" type="ORF">CSUI_010814</name>
</gene>
<dbReference type="EMBL" id="MIGC01008416">
    <property type="protein sequence ID" value="PHJ15375.1"/>
    <property type="molecule type" value="Genomic_DNA"/>
</dbReference>
<proteinExistence type="predicted"/>
<dbReference type="VEuPathDB" id="ToxoDB:CSUI_010814"/>
<reference evidence="1 2" key="1">
    <citation type="journal article" date="2017" name="Int. J. Parasitol.">
        <title>The genome of the protozoan parasite Cystoisospora suis and a reverse vaccinology approach to identify vaccine candidates.</title>
        <authorList>
            <person name="Palmieri N."/>
            <person name="Shrestha A."/>
            <person name="Ruttkowski B."/>
            <person name="Beck T."/>
            <person name="Vogl C."/>
            <person name="Tomley F."/>
            <person name="Blake D.P."/>
            <person name="Joachim A."/>
        </authorList>
    </citation>
    <scope>NUCLEOTIDE SEQUENCE [LARGE SCALE GENOMIC DNA]</scope>
    <source>
        <strain evidence="1 2">Wien I</strain>
    </source>
</reference>
<accession>A0A2C6KFX5</accession>
<comment type="caution">
    <text evidence="1">The sequence shown here is derived from an EMBL/GenBank/DDBJ whole genome shotgun (WGS) entry which is preliminary data.</text>
</comment>
<evidence type="ECO:0000313" key="1">
    <source>
        <dbReference type="EMBL" id="PHJ15375.1"/>
    </source>
</evidence>
<sequence length="59" mass="6995">RGLKVFYGRRKFESSSVFSALLCLMEIFIKRSSSTFSSSFLSLFVNFRVRRLFIFIWSV</sequence>
<organism evidence="1 2">
    <name type="scientific">Cystoisospora suis</name>
    <dbReference type="NCBI Taxonomy" id="483139"/>
    <lineage>
        <taxon>Eukaryota</taxon>
        <taxon>Sar</taxon>
        <taxon>Alveolata</taxon>
        <taxon>Apicomplexa</taxon>
        <taxon>Conoidasida</taxon>
        <taxon>Coccidia</taxon>
        <taxon>Eucoccidiorida</taxon>
        <taxon>Eimeriorina</taxon>
        <taxon>Sarcocystidae</taxon>
        <taxon>Cystoisospora</taxon>
    </lineage>
</organism>
<evidence type="ECO:0000313" key="2">
    <source>
        <dbReference type="Proteomes" id="UP000221165"/>
    </source>
</evidence>